<evidence type="ECO:0000313" key="3">
    <source>
        <dbReference type="EMBL" id="KAF1947423.1"/>
    </source>
</evidence>
<dbReference type="AlphaFoldDB" id="A0A6A5T4A4"/>
<feature type="compositionally biased region" description="Acidic residues" evidence="2">
    <location>
        <begin position="286"/>
        <end position="298"/>
    </location>
</feature>
<keyword evidence="1" id="KW-0175">Coiled coil</keyword>
<feature type="coiled-coil region" evidence="1">
    <location>
        <begin position="417"/>
        <end position="495"/>
    </location>
</feature>
<proteinExistence type="predicted"/>
<reference evidence="3" key="1">
    <citation type="journal article" date="2020" name="Stud. Mycol.">
        <title>101 Dothideomycetes genomes: a test case for predicting lifestyles and emergence of pathogens.</title>
        <authorList>
            <person name="Haridas S."/>
            <person name="Albert R."/>
            <person name="Binder M."/>
            <person name="Bloem J."/>
            <person name="Labutti K."/>
            <person name="Salamov A."/>
            <person name="Andreopoulos B."/>
            <person name="Baker S."/>
            <person name="Barry K."/>
            <person name="Bills G."/>
            <person name="Bluhm B."/>
            <person name="Cannon C."/>
            <person name="Castanera R."/>
            <person name="Culley D."/>
            <person name="Daum C."/>
            <person name="Ezra D."/>
            <person name="Gonzalez J."/>
            <person name="Henrissat B."/>
            <person name="Kuo A."/>
            <person name="Liang C."/>
            <person name="Lipzen A."/>
            <person name="Lutzoni F."/>
            <person name="Magnuson J."/>
            <person name="Mondo S."/>
            <person name="Nolan M."/>
            <person name="Ohm R."/>
            <person name="Pangilinan J."/>
            <person name="Park H.-J."/>
            <person name="Ramirez L."/>
            <person name="Alfaro M."/>
            <person name="Sun H."/>
            <person name="Tritt A."/>
            <person name="Yoshinaga Y."/>
            <person name="Zwiers L.-H."/>
            <person name="Turgeon B."/>
            <person name="Goodwin S."/>
            <person name="Spatafora J."/>
            <person name="Crous P."/>
            <person name="Grigoriev I."/>
        </authorList>
    </citation>
    <scope>NUCLEOTIDE SEQUENCE</scope>
    <source>
        <strain evidence="3">CBS 161.51</strain>
    </source>
</reference>
<feature type="region of interest" description="Disordered" evidence="2">
    <location>
        <begin position="283"/>
        <end position="321"/>
    </location>
</feature>
<organism evidence="3 4">
    <name type="scientific">Clathrospora elynae</name>
    <dbReference type="NCBI Taxonomy" id="706981"/>
    <lineage>
        <taxon>Eukaryota</taxon>
        <taxon>Fungi</taxon>
        <taxon>Dikarya</taxon>
        <taxon>Ascomycota</taxon>
        <taxon>Pezizomycotina</taxon>
        <taxon>Dothideomycetes</taxon>
        <taxon>Pleosporomycetidae</taxon>
        <taxon>Pleosporales</taxon>
        <taxon>Diademaceae</taxon>
        <taxon>Clathrospora</taxon>
    </lineage>
</organism>
<evidence type="ECO:0000256" key="1">
    <source>
        <dbReference type="SAM" id="Coils"/>
    </source>
</evidence>
<evidence type="ECO:0000313" key="4">
    <source>
        <dbReference type="Proteomes" id="UP000800038"/>
    </source>
</evidence>
<evidence type="ECO:0000256" key="2">
    <source>
        <dbReference type="SAM" id="MobiDB-lite"/>
    </source>
</evidence>
<gene>
    <name evidence="3" type="ORF">EJ02DRAFT_449598</name>
</gene>
<feature type="compositionally biased region" description="Polar residues" evidence="2">
    <location>
        <begin position="72"/>
        <end position="92"/>
    </location>
</feature>
<feature type="region of interest" description="Disordered" evidence="2">
    <location>
        <begin position="29"/>
        <end position="199"/>
    </location>
</feature>
<feature type="compositionally biased region" description="Low complexity" evidence="2">
    <location>
        <begin position="93"/>
        <end position="111"/>
    </location>
</feature>
<accession>A0A6A5T4A4</accession>
<protein>
    <recommendedName>
        <fullName evidence="5">Pathway-specific nitrogen regulator</fullName>
    </recommendedName>
</protein>
<dbReference type="OrthoDB" id="5369448at2759"/>
<keyword evidence="4" id="KW-1185">Reference proteome</keyword>
<dbReference type="Proteomes" id="UP000800038">
    <property type="component" value="Unassembled WGS sequence"/>
</dbReference>
<name>A0A6A5T4A4_9PLEO</name>
<feature type="compositionally biased region" description="Basic residues" evidence="2">
    <location>
        <begin position="176"/>
        <end position="189"/>
    </location>
</feature>
<sequence length="757" mass="84411">MTTVHHSSPQPGLTSFAIYQGAEDRVPISPIDMYEGEESYLSEPSFPMADEAVPCIELQQEPEDEPQPYRGSYTSRKSGSSLGSQPRRSSQYSFISGMPSESSMSSKPMLPANEAGARSRKERPRFRNPESVRAMQMASPPPMPAYEASRERVKGSYKLATPSRSERSETSVSRRSGSRRRSIREHHSPRPTPTPTPQQAPLVLLHVTILPMQVPYAHDLMARIMPDWLVENYKLLEEKLQDIILMRRGLLIPHPGDEYELLEERILESLELKTPRLLKCGHFVPPEDDSDREDEDDVASVSDENTGRGSRMSGGTLTEGSKWEETMSAIEDHSMCIDCHRQLKKPGKGVGAGTRKWDIKIYAANGLMRAGAWAACFNDMERCDVEIHPWIPEEVRKTLERRALEEQEADKRKQKYAVELQRQIQESAAKTKILEEEAAERKKADEAELQKSFEAAAAALQRSVEEKAAEKKKFEEDLEVKLEEAKEAVRLALEVQVLAESTAISERFRALEDALKQQKKAETEPGVIPTSRQPRPAQIPLGTLLKNYLLVLLGDQRNFIILLLSAVVIYLAMNMENTTWKQQPLSTQLMELPSDFASSESVSTNAVMATTTTTSFLTLTVTETQTAISMYETALPFLDAAELELKTALSSMSVSPSAEEEAEVSAVEELEEVLLAPESNEALPTSPAVELVKSSDNAMIVVESKTDDAELERVELPVPEAHIADKWPIVEIGQHADVCVLEPVFDAPNAICAKDEQ</sequence>
<evidence type="ECO:0008006" key="5">
    <source>
        <dbReference type="Google" id="ProtNLM"/>
    </source>
</evidence>
<dbReference type="EMBL" id="ML975998">
    <property type="protein sequence ID" value="KAF1947423.1"/>
    <property type="molecule type" value="Genomic_DNA"/>
</dbReference>